<evidence type="ECO:0000313" key="2">
    <source>
        <dbReference type="EMBL" id="SNV17743.1"/>
    </source>
</evidence>
<keyword evidence="3" id="KW-1185">Reference proteome</keyword>
<keyword evidence="1" id="KW-1133">Transmembrane helix</keyword>
<organism evidence="2 3">
    <name type="scientific">Dermatophilus congolensis</name>
    <dbReference type="NCBI Taxonomy" id="1863"/>
    <lineage>
        <taxon>Bacteria</taxon>
        <taxon>Bacillati</taxon>
        <taxon>Actinomycetota</taxon>
        <taxon>Actinomycetes</taxon>
        <taxon>Micrococcales</taxon>
        <taxon>Dermatophilaceae</taxon>
        <taxon>Dermatophilus</taxon>
    </lineage>
</organism>
<feature type="transmembrane region" description="Helical" evidence="1">
    <location>
        <begin position="158"/>
        <end position="182"/>
    </location>
</feature>
<dbReference type="OrthoDB" id="4827451at2"/>
<dbReference type="STRING" id="1121387.GCA_000429885_01435"/>
<dbReference type="Pfam" id="PF20401">
    <property type="entry name" value="Rhomboid_2"/>
    <property type="match status" value="1"/>
</dbReference>
<protein>
    <recommendedName>
        <fullName evidence="4">Rhomboid family</fullName>
    </recommendedName>
</protein>
<keyword evidence="1" id="KW-0472">Membrane</keyword>
<name>A0A239V8A2_9MICO</name>
<evidence type="ECO:0008006" key="4">
    <source>
        <dbReference type="Google" id="ProtNLM"/>
    </source>
</evidence>
<feature type="transmembrane region" description="Helical" evidence="1">
    <location>
        <begin position="127"/>
        <end position="146"/>
    </location>
</feature>
<evidence type="ECO:0000256" key="1">
    <source>
        <dbReference type="SAM" id="Phobius"/>
    </source>
</evidence>
<dbReference type="RefSeq" id="WP_051277561.1">
    <property type="nucleotide sequence ID" value="NZ_JAAFNI010000001.1"/>
</dbReference>
<proteinExistence type="predicted"/>
<dbReference type="AlphaFoldDB" id="A0A239V8A2"/>
<dbReference type="Proteomes" id="UP000242637">
    <property type="component" value="Chromosome 1"/>
</dbReference>
<feature type="transmembrane region" description="Helical" evidence="1">
    <location>
        <begin position="189"/>
        <end position="205"/>
    </location>
</feature>
<gene>
    <name evidence="2" type="ORF">SAMEA4475696_00281</name>
</gene>
<keyword evidence="1" id="KW-0812">Transmembrane</keyword>
<reference evidence="2 3" key="1">
    <citation type="submission" date="2017-06" db="EMBL/GenBank/DDBJ databases">
        <authorList>
            <consortium name="Pathogen Informatics"/>
        </authorList>
    </citation>
    <scope>NUCLEOTIDE SEQUENCE [LARGE SCALE GENOMIC DNA]</scope>
    <source>
        <strain evidence="2 3">NCTC13039</strain>
    </source>
</reference>
<evidence type="ECO:0000313" key="3">
    <source>
        <dbReference type="Proteomes" id="UP000242637"/>
    </source>
</evidence>
<dbReference type="EMBL" id="LT906453">
    <property type="protein sequence ID" value="SNV17743.1"/>
    <property type="molecule type" value="Genomic_DNA"/>
</dbReference>
<dbReference type="GeneID" id="63458578"/>
<dbReference type="InterPro" id="IPR046862">
    <property type="entry name" value="Rhomboid_2"/>
</dbReference>
<accession>A0A239V8A2</accession>
<sequence>MFTASVALALLALFALRHLHTPWAIAITRTWRSFLPHLTHWVRTAPVTYTYLGLLAFTTWLLGHTRPKLRAAFLAAQSTNLHELHTDPVPVLLRSAFYVTPTELFVWTILFTLVAAPLERWIGKARLLAVFWAGHVGATLVTAGGIEWNVRRGALSPGIAFTVDVGASYGFAAVCALFGYCLRGWPRNTWMIFCTAYLTAAVIFSGTFTDAGHLLAFGVGHAFYPLVRRIPLHPRHGHPTAAPPFLPHCARRRRER</sequence>
<dbReference type="KEGG" id="dco:SAMEA4475696_0281"/>